<sequence length="77" mass="8978">MHDIARCRACTQVTRSGREQETVTGSTFPLRAIHQNFLDIRHRGRVAVQDYMMHRPPSGMIIARMLINNTIRLYIRV</sequence>
<proteinExistence type="predicted"/>
<organism evidence="1 2">
    <name type="scientific">Komagataeibacter oboediens</name>
    <dbReference type="NCBI Taxonomy" id="65958"/>
    <lineage>
        <taxon>Bacteria</taxon>
        <taxon>Pseudomonadati</taxon>
        <taxon>Pseudomonadota</taxon>
        <taxon>Alphaproteobacteria</taxon>
        <taxon>Acetobacterales</taxon>
        <taxon>Acetobacteraceae</taxon>
        <taxon>Komagataeibacter</taxon>
    </lineage>
</organism>
<protein>
    <submittedName>
        <fullName evidence="1">Uncharacterized protein</fullName>
    </submittedName>
</protein>
<evidence type="ECO:0000313" key="2">
    <source>
        <dbReference type="Proteomes" id="UP000247417"/>
    </source>
</evidence>
<accession>A0A318QVA4</accession>
<dbReference type="AlphaFoldDB" id="A0A318QVA4"/>
<evidence type="ECO:0000313" key="1">
    <source>
        <dbReference type="EMBL" id="PYD81292.1"/>
    </source>
</evidence>
<gene>
    <name evidence="1" type="ORF">CFR80_12600</name>
</gene>
<comment type="caution">
    <text evidence="1">The sequence shown here is derived from an EMBL/GenBank/DDBJ whole genome shotgun (WGS) entry which is preliminary data.</text>
</comment>
<dbReference type="EMBL" id="NKTX01000038">
    <property type="protein sequence ID" value="PYD81292.1"/>
    <property type="molecule type" value="Genomic_DNA"/>
</dbReference>
<name>A0A318QVA4_9PROT</name>
<dbReference type="STRING" id="940286.GCA_000227565_01318"/>
<dbReference type="Proteomes" id="UP000247417">
    <property type="component" value="Unassembled WGS sequence"/>
</dbReference>
<reference evidence="1 2" key="1">
    <citation type="submission" date="2017-07" db="EMBL/GenBank/DDBJ databases">
        <title>A draft genome sequence of Komagataeibacter oboediens LMG 18849.</title>
        <authorList>
            <person name="Skraban J."/>
            <person name="Cleenwerck I."/>
            <person name="Vandamme P."/>
            <person name="Trcek J."/>
        </authorList>
    </citation>
    <scope>NUCLEOTIDE SEQUENCE [LARGE SCALE GENOMIC DNA]</scope>
    <source>
        <strain evidence="1 2">LMG 18849</strain>
    </source>
</reference>